<evidence type="ECO:0000313" key="4">
    <source>
        <dbReference type="Proteomes" id="UP000717696"/>
    </source>
</evidence>
<evidence type="ECO:0000256" key="2">
    <source>
        <dbReference type="SAM" id="Phobius"/>
    </source>
</evidence>
<sequence length="408" mass="45698">MVVVPIHSFCRQSFSQLLLFPYLVMRVSLLVGLFAGLSQAATDLYTTWEVDPNCAEYGTTLANAYMSSSLMVDKALKDLEKIQKARPQPARLTRSTIAEIRDWDRIARAVTNMFGFRPDRGGHSKTEEHMGAVLYVFERMNKALQGPNNVPERGYARSYDKPLIMCGTSEWEWIARNKPDPNDPAGRKLSESKYELMKKPEAVEGELAPVEPPGAWVHGTRYIDNNYPAHVRICIRESTHAVTMTRWDLITFCKPFLDGILPNTESLVDRKNRFNIGDTLDPLLSSHIERVMIHEFAHYYGADGYGTDLDRVVHDYQAVSPEGDLVWTGADGKGTRTKPSGDNPPKRIAYSYVRASRLAVSHTGNNAGNSGPKKATFNAENFAYFAIMAYVDNFDWSGDGTAKEVVAD</sequence>
<dbReference type="InterPro" id="IPR024079">
    <property type="entry name" value="MetalloPept_cat_dom_sf"/>
</dbReference>
<keyword evidence="4" id="KW-1185">Reference proteome</keyword>
<feature type="transmembrane region" description="Helical" evidence="2">
    <location>
        <begin position="17"/>
        <end position="37"/>
    </location>
</feature>
<dbReference type="AlphaFoldDB" id="A0A9P9FHB0"/>
<protein>
    <submittedName>
        <fullName evidence="3">Uncharacterized protein</fullName>
    </submittedName>
</protein>
<proteinExistence type="predicted"/>
<gene>
    <name evidence="3" type="ORF">B0J13DRAFT_1457</name>
</gene>
<keyword evidence="2" id="KW-0812">Transmembrane</keyword>
<keyword evidence="2" id="KW-1133">Transmembrane helix</keyword>
<comment type="caution">
    <text evidence="3">The sequence shown here is derived from an EMBL/GenBank/DDBJ whole genome shotgun (WGS) entry which is preliminary data.</text>
</comment>
<keyword evidence="2" id="KW-0472">Membrane</keyword>
<feature type="region of interest" description="Disordered" evidence="1">
    <location>
        <begin position="327"/>
        <end position="346"/>
    </location>
</feature>
<dbReference type="Gene3D" id="3.40.390.10">
    <property type="entry name" value="Collagenase (Catalytic Domain)"/>
    <property type="match status" value="1"/>
</dbReference>
<accession>A0A9P9FHB0</accession>
<dbReference type="EMBL" id="JAGMUU010000001">
    <property type="protein sequence ID" value="KAH7162111.1"/>
    <property type="molecule type" value="Genomic_DNA"/>
</dbReference>
<dbReference type="OrthoDB" id="5039373at2759"/>
<dbReference type="GO" id="GO:0008237">
    <property type="term" value="F:metallopeptidase activity"/>
    <property type="evidence" value="ECO:0007669"/>
    <property type="project" value="InterPro"/>
</dbReference>
<name>A0A9P9FHB0_9HYPO</name>
<evidence type="ECO:0000256" key="1">
    <source>
        <dbReference type="SAM" id="MobiDB-lite"/>
    </source>
</evidence>
<organism evidence="3 4">
    <name type="scientific">Dactylonectria estremocensis</name>
    <dbReference type="NCBI Taxonomy" id="1079267"/>
    <lineage>
        <taxon>Eukaryota</taxon>
        <taxon>Fungi</taxon>
        <taxon>Dikarya</taxon>
        <taxon>Ascomycota</taxon>
        <taxon>Pezizomycotina</taxon>
        <taxon>Sordariomycetes</taxon>
        <taxon>Hypocreomycetidae</taxon>
        <taxon>Hypocreales</taxon>
        <taxon>Nectriaceae</taxon>
        <taxon>Dactylonectria</taxon>
    </lineage>
</organism>
<dbReference type="Proteomes" id="UP000717696">
    <property type="component" value="Unassembled WGS sequence"/>
</dbReference>
<reference evidence="3" key="1">
    <citation type="journal article" date="2021" name="Nat. Commun.">
        <title>Genetic determinants of endophytism in the Arabidopsis root mycobiome.</title>
        <authorList>
            <person name="Mesny F."/>
            <person name="Miyauchi S."/>
            <person name="Thiergart T."/>
            <person name="Pickel B."/>
            <person name="Atanasova L."/>
            <person name="Karlsson M."/>
            <person name="Huettel B."/>
            <person name="Barry K.W."/>
            <person name="Haridas S."/>
            <person name="Chen C."/>
            <person name="Bauer D."/>
            <person name="Andreopoulos W."/>
            <person name="Pangilinan J."/>
            <person name="LaButti K."/>
            <person name="Riley R."/>
            <person name="Lipzen A."/>
            <person name="Clum A."/>
            <person name="Drula E."/>
            <person name="Henrissat B."/>
            <person name="Kohler A."/>
            <person name="Grigoriev I.V."/>
            <person name="Martin F.M."/>
            <person name="Hacquard S."/>
        </authorList>
    </citation>
    <scope>NUCLEOTIDE SEQUENCE</scope>
    <source>
        <strain evidence="3">MPI-CAGE-AT-0021</strain>
    </source>
</reference>
<evidence type="ECO:0000313" key="3">
    <source>
        <dbReference type="EMBL" id="KAH7162111.1"/>
    </source>
</evidence>